<name>A0AAQ3P1S9_VIGMU</name>
<evidence type="ECO:0000313" key="1">
    <source>
        <dbReference type="EMBL" id="WVZ18892.1"/>
    </source>
</evidence>
<protein>
    <submittedName>
        <fullName evidence="1">Uncharacterized protein</fullName>
    </submittedName>
</protein>
<reference evidence="1 2" key="1">
    <citation type="journal article" date="2023" name="Life. Sci Alliance">
        <title>Evolutionary insights into 3D genome organization and epigenetic landscape of Vigna mungo.</title>
        <authorList>
            <person name="Junaid A."/>
            <person name="Singh B."/>
            <person name="Bhatia S."/>
        </authorList>
    </citation>
    <scope>NUCLEOTIDE SEQUENCE [LARGE SCALE GENOMIC DNA]</scope>
    <source>
        <strain evidence="1">Urdbean</strain>
    </source>
</reference>
<evidence type="ECO:0000313" key="2">
    <source>
        <dbReference type="Proteomes" id="UP001374535"/>
    </source>
</evidence>
<accession>A0AAQ3P1S9</accession>
<proteinExistence type="predicted"/>
<dbReference type="Proteomes" id="UP001374535">
    <property type="component" value="Chromosome 2"/>
</dbReference>
<dbReference type="EMBL" id="CP144699">
    <property type="protein sequence ID" value="WVZ18892.1"/>
    <property type="molecule type" value="Genomic_DNA"/>
</dbReference>
<gene>
    <name evidence="1" type="ORF">V8G54_006214</name>
</gene>
<organism evidence="1 2">
    <name type="scientific">Vigna mungo</name>
    <name type="common">Black gram</name>
    <name type="synonym">Phaseolus mungo</name>
    <dbReference type="NCBI Taxonomy" id="3915"/>
    <lineage>
        <taxon>Eukaryota</taxon>
        <taxon>Viridiplantae</taxon>
        <taxon>Streptophyta</taxon>
        <taxon>Embryophyta</taxon>
        <taxon>Tracheophyta</taxon>
        <taxon>Spermatophyta</taxon>
        <taxon>Magnoliopsida</taxon>
        <taxon>eudicotyledons</taxon>
        <taxon>Gunneridae</taxon>
        <taxon>Pentapetalae</taxon>
        <taxon>rosids</taxon>
        <taxon>fabids</taxon>
        <taxon>Fabales</taxon>
        <taxon>Fabaceae</taxon>
        <taxon>Papilionoideae</taxon>
        <taxon>50 kb inversion clade</taxon>
        <taxon>NPAAA clade</taxon>
        <taxon>indigoferoid/millettioid clade</taxon>
        <taxon>Phaseoleae</taxon>
        <taxon>Vigna</taxon>
    </lineage>
</organism>
<sequence length="128" mass="14729">MQDHGGDLLFKILEEEDAGNIIQMGRESDSMWFYIWRKVEVKVQRRKAADTLAYSVSSDGIISRTSQKNCFRRCSSSAEGIWVVRHLPDEEVEKLSVKTIEVAKYGIATAYPRAKPYNNRWGRPITFV</sequence>
<dbReference type="AlphaFoldDB" id="A0AAQ3P1S9"/>
<keyword evidence="2" id="KW-1185">Reference proteome</keyword>